<sequence>MFAAFAHAARTLGGLRPPPSSPGLGQMPAEMIRQIALHLDVQDTANLAHAGSAMFLALPGATTAAALIRGAEQADSPGAVAAVLRKLEHRMDHAGPGGRLSLPQCIPTLRALLENPDIDEEGTQTVDLVLQSACRLIDGLDSRADRDAAELWSTVMIGIASRLEHVSHHLFEPLLAEFLRRPAHWHTSEVVTALSRCAEDGWHGCTRFPTVRARAHYHVLNRLLAGRGMPQADLPAWCQLVCQAWALGKFGVADGDFTEPEFLAIFDDLLSAAERFALPDRGWLLKAIADYLLQLLASSRLPAAVTRMRQASLGIEPVPGLKLGQSMLFSLIGHFLCDNPHDPQVRLACQTVLRGLHEDLPPRMRSAAAGIVLGLTPRPSSDHGSICLDACLVYLRMAVDFLENLPPLALSRRDLRVLCRWPAMPPDLQQRVAALAERYDEAAAAEPARPAVGGWCATH</sequence>
<dbReference type="RefSeq" id="WP_160551731.1">
    <property type="nucleotide sequence ID" value="NZ_CP047650.1"/>
</dbReference>
<gene>
    <name evidence="1" type="ORF">GT347_09550</name>
</gene>
<evidence type="ECO:0000313" key="2">
    <source>
        <dbReference type="Proteomes" id="UP000464787"/>
    </source>
</evidence>
<dbReference type="KEGG" id="xyk:GT347_09550"/>
<dbReference type="Proteomes" id="UP000464787">
    <property type="component" value="Chromosome"/>
</dbReference>
<reference evidence="1 2" key="1">
    <citation type="submission" date="2020-01" db="EMBL/GenBank/DDBJ databases">
        <title>Genome sequencing of strain KACC 21265.</title>
        <authorList>
            <person name="Heo J."/>
            <person name="Kim S.-J."/>
            <person name="Kim J.-S."/>
            <person name="Hong S.-B."/>
            <person name="Kwon S.-W."/>
        </authorList>
    </citation>
    <scope>NUCLEOTIDE SEQUENCE [LARGE SCALE GENOMIC DNA]</scope>
    <source>
        <strain evidence="1 2">KACC 21265</strain>
    </source>
</reference>
<accession>A0A857J2Q8</accession>
<protein>
    <recommendedName>
        <fullName evidence="3">F-box domain-containing protein</fullName>
    </recommendedName>
</protein>
<dbReference type="AlphaFoldDB" id="A0A857J2Q8"/>
<evidence type="ECO:0008006" key="3">
    <source>
        <dbReference type="Google" id="ProtNLM"/>
    </source>
</evidence>
<evidence type="ECO:0000313" key="1">
    <source>
        <dbReference type="EMBL" id="QHI98214.1"/>
    </source>
</evidence>
<organism evidence="1 2">
    <name type="scientific">Xylophilus rhododendri</name>
    <dbReference type="NCBI Taxonomy" id="2697032"/>
    <lineage>
        <taxon>Bacteria</taxon>
        <taxon>Pseudomonadati</taxon>
        <taxon>Pseudomonadota</taxon>
        <taxon>Betaproteobacteria</taxon>
        <taxon>Burkholderiales</taxon>
        <taxon>Xylophilus</taxon>
    </lineage>
</organism>
<dbReference type="EMBL" id="CP047650">
    <property type="protein sequence ID" value="QHI98214.1"/>
    <property type="molecule type" value="Genomic_DNA"/>
</dbReference>
<keyword evidence="2" id="KW-1185">Reference proteome</keyword>
<name>A0A857J2Q8_9BURK</name>
<proteinExistence type="predicted"/>